<dbReference type="InterPro" id="IPR012349">
    <property type="entry name" value="Split_barrel_FMN-bd"/>
</dbReference>
<keyword evidence="3" id="KW-0288">FMN</keyword>
<keyword evidence="7" id="KW-1185">Reference proteome</keyword>
<evidence type="ECO:0000256" key="3">
    <source>
        <dbReference type="ARBA" id="ARBA00022643"/>
    </source>
</evidence>
<name>A0ABY8VJH9_9CORY</name>
<keyword evidence="2" id="KW-0285">Flavoprotein</keyword>
<reference evidence="6 7" key="1">
    <citation type="submission" date="2023-05" db="EMBL/GenBank/DDBJ databases">
        <title>Corynebacterium suedekumii sp. nov. and Corynebacterium breve sp. nov. isolated from raw cow's milk.</title>
        <authorList>
            <person name="Baer M.K."/>
            <person name="Mehl L."/>
            <person name="Hellmuth R."/>
            <person name="Marke G."/>
            <person name="Lipski A."/>
        </authorList>
    </citation>
    <scope>NUCLEOTIDE SEQUENCE [LARGE SCALE GENOMIC DNA]</scope>
    <source>
        <strain evidence="6 7">LM112</strain>
    </source>
</reference>
<gene>
    <name evidence="6" type="ORF">QP029_11315</name>
</gene>
<feature type="domain" description="Pyridoxamine 5'-phosphate oxidase N-terminal" evidence="5">
    <location>
        <begin position="40"/>
        <end position="158"/>
    </location>
</feature>
<organism evidence="6 7">
    <name type="scientific">Corynebacterium suedekumii</name>
    <dbReference type="NCBI Taxonomy" id="3049801"/>
    <lineage>
        <taxon>Bacteria</taxon>
        <taxon>Bacillati</taxon>
        <taxon>Actinomycetota</taxon>
        <taxon>Actinomycetes</taxon>
        <taxon>Mycobacteriales</taxon>
        <taxon>Corynebacteriaceae</taxon>
        <taxon>Corynebacterium</taxon>
    </lineage>
</organism>
<dbReference type="Proteomes" id="UP001238805">
    <property type="component" value="Chromosome"/>
</dbReference>
<sequence>MSTSHRDFLRSLPSLTAHAPALPTVLPDDPVDLFIDWLRRAVAAGVPEPHAATLSTVGEGGVPDGRVLILKDVDERGWAFAGTAGSRKGRQLAVHPVAAMTFWWPAQVRSVRVSGRVVEASAAETAADLAARSEAARSGVDAGDWRLWRLVPVRIEFWQGSADRRHHRIIYER</sequence>
<evidence type="ECO:0000256" key="1">
    <source>
        <dbReference type="ARBA" id="ARBA00001917"/>
    </source>
</evidence>
<comment type="cofactor">
    <cofactor evidence="1">
        <name>FMN</name>
        <dbReference type="ChEBI" id="CHEBI:58210"/>
    </cofactor>
</comment>
<accession>A0ABY8VJH9</accession>
<dbReference type="EMBL" id="CP126970">
    <property type="protein sequence ID" value="WIM69795.1"/>
    <property type="molecule type" value="Genomic_DNA"/>
</dbReference>
<dbReference type="SUPFAM" id="SSF50475">
    <property type="entry name" value="FMN-binding split barrel"/>
    <property type="match status" value="1"/>
</dbReference>
<evidence type="ECO:0000256" key="2">
    <source>
        <dbReference type="ARBA" id="ARBA00022630"/>
    </source>
</evidence>
<evidence type="ECO:0000256" key="4">
    <source>
        <dbReference type="ARBA" id="ARBA00023002"/>
    </source>
</evidence>
<dbReference type="InterPro" id="IPR011576">
    <property type="entry name" value="Pyridox_Oxase_N"/>
</dbReference>
<protein>
    <submittedName>
        <fullName evidence="6">Pyridoxamine 5'-phosphate oxidase family protein</fullName>
    </submittedName>
</protein>
<proteinExistence type="predicted"/>
<dbReference type="Gene3D" id="2.30.110.10">
    <property type="entry name" value="Electron Transport, Fmn-binding Protein, Chain A"/>
    <property type="match status" value="2"/>
</dbReference>
<dbReference type="Pfam" id="PF01243">
    <property type="entry name" value="PNPOx_N"/>
    <property type="match status" value="1"/>
</dbReference>
<dbReference type="PANTHER" id="PTHR10851:SF0">
    <property type="entry name" value="PYRIDOXINE-5'-PHOSPHATE OXIDASE"/>
    <property type="match status" value="1"/>
</dbReference>
<evidence type="ECO:0000313" key="6">
    <source>
        <dbReference type="EMBL" id="WIM69795.1"/>
    </source>
</evidence>
<dbReference type="PIRSF" id="PIRSF000190">
    <property type="entry name" value="Pyd_amn-ph_oxd"/>
    <property type="match status" value="1"/>
</dbReference>
<keyword evidence="4" id="KW-0560">Oxidoreductase</keyword>
<dbReference type="RefSeq" id="WP_284874388.1">
    <property type="nucleotide sequence ID" value="NZ_CP126970.1"/>
</dbReference>
<dbReference type="InterPro" id="IPR000659">
    <property type="entry name" value="Pyridox_Oxase"/>
</dbReference>
<evidence type="ECO:0000259" key="5">
    <source>
        <dbReference type="Pfam" id="PF01243"/>
    </source>
</evidence>
<dbReference type="PANTHER" id="PTHR10851">
    <property type="entry name" value="PYRIDOXINE-5-PHOSPHATE OXIDASE"/>
    <property type="match status" value="1"/>
</dbReference>
<evidence type="ECO:0000313" key="7">
    <source>
        <dbReference type="Proteomes" id="UP001238805"/>
    </source>
</evidence>